<comment type="subcellular location">
    <subcellularLocation>
        <location evidence="1">Membrane</location>
        <topology evidence="1">Multi-pass membrane protein</topology>
    </subcellularLocation>
</comment>
<feature type="transmembrane region" description="Helical" evidence="5">
    <location>
        <begin position="33"/>
        <end position="52"/>
    </location>
</feature>
<dbReference type="InterPro" id="IPR052165">
    <property type="entry name" value="Membrane_assoc_protease"/>
</dbReference>
<keyword evidence="8" id="KW-1185">Reference proteome</keyword>
<dbReference type="SUPFAM" id="SSF141322">
    <property type="entry name" value="NfeD domain-like"/>
    <property type="match status" value="1"/>
</dbReference>
<dbReference type="RefSeq" id="WP_198578047.1">
    <property type="nucleotide sequence ID" value="NZ_JADWOX010000019.1"/>
</dbReference>
<evidence type="ECO:0000256" key="5">
    <source>
        <dbReference type="SAM" id="Phobius"/>
    </source>
</evidence>
<proteinExistence type="predicted"/>
<evidence type="ECO:0000256" key="4">
    <source>
        <dbReference type="ARBA" id="ARBA00023136"/>
    </source>
</evidence>
<evidence type="ECO:0000313" key="7">
    <source>
        <dbReference type="EMBL" id="MBI1686152.1"/>
    </source>
</evidence>
<feature type="transmembrane region" description="Helical" evidence="5">
    <location>
        <begin position="58"/>
        <end position="74"/>
    </location>
</feature>
<name>A0ABS0T5K8_9CAUL</name>
<organism evidence="7 8">
    <name type="scientific">Caulobacter hibisci</name>
    <dbReference type="NCBI Taxonomy" id="2035993"/>
    <lineage>
        <taxon>Bacteria</taxon>
        <taxon>Pseudomonadati</taxon>
        <taxon>Pseudomonadota</taxon>
        <taxon>Alphaproteobacteria</taxon>
        <taxon>Caulobacterales</taxon>
        <taxon>Caulobacteraceae</taxon>
        <taxon>Caulobacter</taxon>
    </lineage>
</organism>
<dbReference type="InterPro" id="IPR002810">
    <property type="entry name" value="NfeD-like_C"/>
</dbReference>
<dbReference type="PANTHER" id="PTHR33507:SF3">
    <property type="entry name" value="INNER MEMBRANE PROTEIN YBBJ"/>
    <property type="match status" value="1"/>
</dbReference>
<protein>
    <submittedName>
        <fullName evidence="7">NfeD family protein</fullName>
    </submittedName>
</protein>
<keyword evidence="4 5" id="KW-0472">Membrane</keyword>
<evidence type="ECO:0000256" key="1">
    <source>
        <dbReference type="ARBA" id="ARBA00004141"/>
    </source>
</evidence>
<dbReference type="Pfam" id="PF01957">
    <property type="entry name" value="NfeD"/>
    <property type="match status" value="1"/>
</dbReference>
<feature type="domain" description="NfeD-like C-terminal" evidence="6">
    <location>
        <begin position="95"/>
        <end position="154"/>
    </location>
</feature>
<gene>
    <name evidence="7" type="ORF">I4Q42_20995</name>
</gene>
<dbReference type="InterPro" id="IPR012340">
    <property type="entry name" value="NA-bd_OB-fold"/>
</dbReference>
<feature type="transmembrane region" description="Helical" evidence="5">
    <location>
        <begin position="6"/>
        <end position="26"/>
    </location>
</feature>
<accession>A0ABS0T5K8</accession>
<dbReference type="Proteomes" id="UP000639859">
    <property type="component" value="Unassembled WGS sequence"/>
</dbReference>
<comment type="caution">
    <text evidence="7">The sequence shown here is derived from an EMBL/GenBank/DDBJ whole genome shotgun (WGS) entry which is preliminary data.</text>
</comment>
<evidence type="ECO:0000256" key="3">
    <source>
        <dbReference type="ARBA" id="ARBA00022989"/>
    </source>
</evidence>
<keyword evidence="2 5" id="KW-0812">Transmembrane</keyword>
<sequence length="154" mass="16215">MTGLIDFYVAHPFWLWLSIAAAFLAVEVGSGTGWLLWPAAAAAAVGVVALLAPTDLPVEIALFAVLTIVSTYLARRFLRPALAGPDPDLNDPTLRLLGRPAEVVAAFENGRGRVFVDGKEWAARVEDEAEGDAVPATGTRVSVVGVHGAVLTVR</sequence>
<evidence type="ECO:0000259" key="6">
    <source>
        <dbReference type="Pfam" id="PF01957"/>
    </source>
</evidence>
<dbReference type="Gene3D" id="2.40.50.140">
    <property type="entry name" value="Nucleic acid-binding proteins"/>
    <property type="match status" value="1"/>
</dbReference>
<dbReference type="EMBL" id="JADWOX010000019">
    <property type="protein sequence ID" value="MBI1686152.1"/>
    <property type="molecule type" value="Genomic_DNA"/>
</dbReference>
<dbReference type="PANTHER" id="PTHR33507">
    <property type="entry name" value="INNER MEMBRANE PROTEIN YBBJ"/>
    <property type="match status" value="1"/>
</dbReference>
<evidence type="ECO:0000313" key="8">
    <source>
        <dbReference type="Proteomes" id="UP000639859"/>
    </source>
</evidence>
<evidence type="ECO:0000256" key="2">
    <source>
        <dbReference type="ARBA" id="ARBA00022692"/>
    </source>
</evidence>
<reference evidence="7 8" key="1">
    <citation type="submission" date="2020-11" db="EMBL/GenBank/DDBJ databases">
        <title>genome sequence of strain KACC 18849.</title>
        <authorList>
            <person name="Gao J."/>
            <person name="Zhang X."/>
        </authorList>
    </citation>
    <scope>NUCLEOTIDE SEQUENCE [LARGE SCALE GENOMIC DNA]</scope>
    <source>
        <strain evidence="7 8">KACC 18849</strain>
    </source>
</reference>
<keyword evidence="3 5" id="KW-1133">Transmembrane helix</keyword>